<dbReference type="Pfam" id="PF00665">
    <property type="entry name" value="rve"/>
    <property type="match status" value="1"/>
</dbReference>
<organism evidence="2 3">
    <name type="scientific">Nitzschia inconspicua</name>
    <dbReference type="NCBI Taxonomy" id="303405"/>
    <lineage>
        <taxon>Eukaryota</taxon>
        <taxon>Sar</taxon>
        <taxon>Stramenopiles</taxon>
        <taxon>Ochrophyta</taxon>
        <taxon>Bacillariophyta</taxon>
        <taxon>Bacillariophyceae</taxon>
        <taxon>Bacillariophycidae</taxon>
        <taxon>Bacillariales</taxon>
        <taxon>Bacillariaceae</taxon>
        <taxon>Nitzschia</taxon>
    </lineage>
</organism>
<comment type="caution">
    <text evidence="2">The sequence shown here is derived from an EMBL/GenBank/DDBJ whole genome shotgun (WGS) entry which is preliminary data.</text>
</comment>
<dbReference type="PANTHER" id="PTHR46585:SF3">
    <property type="entry name" value="INTEGRASE CATALYTIC DOMAIN-CONTAINING PROTEIN"/>
    <property type="match status" value="1"/>
</dbReference>
<dbReference type="AlphaFoldDB" id="A0A9K3KW03"/>
<accession>A0A9K3KW03</accession>
<gene>
    <name evidence="2" type="ORF">IV203_010409</name>
</gene>
<dbReference type="EMBL" id="JAGRRH010000018">
    <property type="protein sequence ID" value="KAG7351049.1"/>
    <property type="molecule type" value="Genomic_DNA"/>
</dbReference>
<proteinExistence type="predicted"/>
<reference evidence="2" key="2">
    <citation type="submission" date="2021-04" db="EMBL/GenBank/DDBJ databases">
        <authorList>
            <person name="Podell S."/>
        </authorList>
    </citation>
    <scope>NUCLEOTIDE SEQUENCE</scope>
    <source>
        <strain evidence="2">Hildebrandi</strain>
    </source>
</reference>
<dbReference type="Proteomes" id="UP000693970">
    <property type="component" value="Unassembled WGS sequence"/>
</dbReference>
<evidence type="ECO:0000313" key="3">
    <source>
        <dbReference type="Proteomes" id="UP000693970"/>
    </source>
</evidence>
<evidence type="ECO:0000259" key="1">
    <source>
        <dbReference type="PROSITE" id="PS50994"/>
    </source>
</evidence>
<dbReference type="GO" id="GO:0015074">
    <property type="term" value="P:DNA integration"/>
    <property type="evidence" value="ECO:0007669"/>
    <property type="project" value="InterPro"/>
</dbReference>
<feature type="domain" description="Integrase catalytic" evidence="1">
    <location>
        <begin position="399"/>
        <end position="515"/>
    </location>
</feature>
<dbReference type="OrthoDB" id="7552853at2759"/>
<reference evidence="2" key="1">
    <citation type="journal article" date="2021" name="Sci. Rep.">
        <title>Diploid genomic architecture of Nitzschia inconspicua, an elite biomass production diatom.</title>
        <authorList>
            <person name="Oliver A."/>
            <person name="Podell S."/>
            <person name="Pinowska A."/>
            <person name="Traller J.C."/>
            <person name="Smith S.R."/>
            <person name="McClure R."/>
            <person name="Beliaev A."/>
            <person name="Bohutskyi P."/>
            <person name="Hill E.A."/>
            <person name="Rabines A."/>
            <person name="Zheng H."/>
            <person name="Allen L.Z."/>
            <person name="Kuo A."/>
            <person name="Grigoriev I.V."/>
            <person name="Allen A.E."/>
            <person name="Hazlebeck D."/>
            <person name="Allen E.E."/>
        </authorList>
    </citation>
    <scope>NUCLEOTIDE SEQUENCE</scope>
    <source>
        <strain evidence="2">Hildebrandi</strain>
    </source>
</reference>
<sequence>MAVHRLDGSNSIDPALPIPVTSTAADEPKEIIDFREFVSHHSPAVQPTITKAGTTSITYHVYIHGTPSELLPILASVSGSAATVNVSSLPTSPHVSMPKPPPFIATPTFPLPTTSRLKDDTLSEHTTLTRETAPYTSTLPVTHITDDMHPPSHTSVAASSTTKNSLLGKLKKLLPTNVVPVTAKQSSSNSPTAPIPTKVAVDPAYKTTHVKEKSGSAPCIGTDVANIEATSGHADHMRRFNEHFNRIMFNIDLHGNLLDADIKKPRSSQQLKNLDYHDHIQVCLVSSSGNTEAITELKERLGVKYYDIKRHHSVTVGKTPSGSEVVHLLRKGPVMVSQKEVFHAIYECHSVLSKHMKQNATMEVVKTRYQNITREMVNTFISMCPTCLQRAPIIKPLQGAKRPIYSNNFRDRFQIDLIDMRRKRRRDDRGVVCRWLLVLKDHFSKLTYCEPIPRKRPKHVAQVLSRIFGFIGCPKVFHTDNGKEFTAKEILQLLWELDPSIIAVCGRPRKPSDQG</sequence>
<keyword evidence="3" id="KW-1185">Reference proteome</keyword>
<dbReference type="PANTHER" id="PTHR46585">
    <property type="entry name" value="INTEGRASE CORE DOMAIN CONTAINING PROTEIN"/>
    <property type="match status" value="1"/>
</dbReference>
<dbReference type="PROSITE" id="PS50994">
    <property type="entry name" value="INTEGRASE"/>
    <property type="match status" value="1"/>
</dbReference>
<protein>
    <submittedName>
        <fullName evidence="2">Integrase core domain containing protein</fullName>
    </submittedName>
</protein>
<dbReference type="InterPro" id="IPR001584">
    <property type="entry name" value="Integrase_cat-core"/>
</dbReference>
<name>A0A9K3KW03_9STRA</name>
<evidence type="ECO:0000313" key="2">
    <source>
        <dbReference type="EMBL" id="KAG7351049.1"/>
    </source>
</evidence>